<keyword evidence="5 10" id="KW-0276">Fatty acid metabolism</keyword>
<dbReference type="NCBIfam" id="NF004344">
    <property type="entry name" value="PRK05724.1"/>
    <property type="match status" value="1"/>
</dbReference>
<comment type="similarity">
    <text evidence="10">Belongs to the AccA family.</text>
</comment>
<evidence type="ECO:0000313" key="13">
    <source>
        <dbReference type="Proteomes" id="UP001597079"/>
    </source>
</evidence>
<keyword evidence="2 10" id="KW-0444">Lipid biosynthesis</keyword>
<evidence type="ECO:0000256" key="1">
    <source>
        <dbReference type="ARBA" id="ARBA00004956"/>
    </source>
</evidence>
<dbReference type="NCBIfam" id="TIGR00513">
    <property type="entry name" value="accA"/>
    <property type="match status" value="1"/>
</dbReference>
<evidence type="ECO:0000256" key="10">
    <source>
        <dbReference type="HAMAP-Rule" id="MF_00823"/>
    </source>
</evidence>
<dbReference type="InterPro" id="IPR029045">
    <property type="entry name" value="ClpP/crotonase-like_dom_sf"/>
</dbReference>
<keyword evidence="13" id="KW-1185">Reference proteome</keyword>
<evidence type="ECO:0000259" key="11">
    <source>
        <dbReference type="PROSITE" id="PS50989"/>
    </source>
</evidence>
<comment type="subunit">
    <text evidence="10">Acetyl-CoA carboxylase is a heterohexamer composed of biotin carboxyl carrier protein (AccB), biotin carboxylase (AccC) and two subunits each of ACCase subunit alpha (AccA) and ACCase subunit beta (AccD).</text>
</comment>
<evidence type="ECO:0000256" key="7">
    <source>
        <dbReference type="ARBA" id="ARBA00023098"/>
    </source>
</evidence>
<comment type="pathway">
    <text evidence="1 10">Lipid metabolism; malonyl-CoA biosynthesis; malonyl-CoA from acetyl-CoA: step 1/1.</text>
</comment>
<dbReference type="PROSITE" id="PS50989">
    <property type="entry name" value="COA_CT_CTER"/>
    <property type="match status" value="1"/>
</dbReference>
<dbReference type="EC" id="2.1.3.15" evidence="10"/>
<dbReference type="Gene3D" id="3.90.226.10">
    <property type="entry name" value="2-enoyl-CoA Hydratase, Chain A, domain 1"/>
    <property type="match status" value="1"/>
</dbReference>
<proteinExistence type="inferred from homology"/>
<dbReference type="RefSeq" id="WP_377943905.1">
    <property type="nucleotide sequence ID" value="NZ_JBHUCX010000039.1"/>
</dbReference>
<accession>A0ABW4JJ31</accession>
<dbReference type="PANTHER" id="PTHR42853">
    <property type="entry name" value="ACETYL-COENZYME A CARBOXYLASE CARBOXYL TRANSFERASE SUBUNIT ALPHA"/>
    <property type="match status" value="1"/>
</dbReference>
<evidence type="ECO:0000313" key="12">
    <source>
        <dbReference type="EMBL" id="MFD1676009.1"/>
    </source>
</evidence>
<evidence type="ECO:0000256" key="9">
    <source>
        <dbReference type="ARBA" id="ARBA00049152"/>
    </source>
</evidence>
<reference evidence="13" key="1">
    <citation type="journal article" date="2019" name="Int. J. Syst. Evol. Microbiol.">
        <title>The Global Catalogue of Microorganisms (GCM) 10K type strain sequencing project: providing services to taxonomists for standard genome sequencing and annotation.</title>
        <authorList>
            <consortium name="The Broad Institute Genomics Platform"/>
            <consortium name="The Broad Institute Genome Sequencing Center for Infectious Disease"/>
            <person name="Wu L."/>
            <person name="Ma J."/>
        </authorList>
    </citation>
    <scope>NUCLEOTIDE SEQUENCE [LARGE SCALE GENOMIC DNA]</scope>
    <source>
        <strain evidence="13">CGMCC 1.12286</strain>
    </source>
</reference>
<dbReference type="SUPFAM" id="SSF52096">
    <property type="entry name" value="ClpP/crotonase"/>
    <property type="match status" value="1"/>
</dbReference>
<evidence type="ECO:0000256" key="6">
    <source>
        <dbReference type="ARBA" id="ARBA00022840"/>
    </source>
</evidence>
<keyword evidence="10" id="KW-0963">Cytoplasm</keyword>
<dbReference type="Pfam" id="PF03255">
    <property type="entry name" value="ACCA"/>
    <property type="match status" value="1"/>
</dbReference>
<keyword evidence="3 10" id="KW-0808">Transferase</keyword>
<evidence type="ECO:0000256" key="3">
    <source>
        <dbReference type="ARBA" id="ARBA00022679"/>
    </source>
</evidence>
<evidence type="ECO:0000256" key="4">
    <source>
        <dbReference type="ARBA" id="ARBA00022741"/>
    </source>
</evidence>
<comment type="function">
    <text evidence="10">Component of the acetyl coenzyme A carboxylase (ACC) complex. First, biotin carboxylase catalyzes the carboxylation of biotin on its carrier protein (BCCP) and then the CO(2) group is transferred by the carboxyltransferase to acetyl-CoA to form malonyl-CoA.</text>
</comment>
<organism evidence="12 13">
    <name type="scientific">Alicyclobacillus fodiniaquatilis</name>
    <dbReference type="NCBI Taxonomy" id="1661150"/>
    <lineage>
        <taxon>Bacteria</taxon>
        <taxon>Bacillati</taxon>
        <taxon>Bacillota</taxon>
        <taxon>Bacilli</taxon>
        <taxon>Bacillales</taxon>
        <taxon>Alicyclobacillaceae</taxon>
        <taxon>Alicyclobacillus</taxon>
    </lineage>
</organism>
<comment type="subcellular location">
    <subcellularLocation>
        <location evidence="10">Cytoplasm</location>
    </subcellularLocation>
</comment>
<dbReference type="InterPro" id="IPR001095">
    <property type="entry name" value="Acetyl_CoA_COase_a_su"/>
</dbReference>
<dbReference type="InterPro" id="IPR011763">
    <property type="entry name" value="COA_CT_C"/>
</dbReference>
<keyword evidence="8 10" id="KW-0275">Fatty acid biosynthesis</keyword>
<keyword evidence="4 10" id="KW-0547">Nucleotide-binding</keyword>
<keyword evidence="12" id="KW-0436">Ligase</keyword>
<protein>
    <recommendedName>
        <fullName evidence="10">Acetyl-coenzyme A carboxylase carboxyl transferase subunit alpha</fullName>
        <shortName evidence="10">ACCase subunit alpha</shortName>
        <shortName evidence="10">Acetyl-CoA carboxylase carboxyltransferase subunit alpha</shortName>
        <ecNumber evidence="10">2.1.3.15</ecNumber>
    </recommendedName>
</protein>
<keyword evidence="7 10" id="KW-0443">Lipid metabolism</keyword>
<dbReference type="Proteomes" id="UP001597079">
    <property type="component" value="Unassembled WGS sequence"/>
</dbReference>
<evidence type="ECO:0000256" key="8">
    <source>
        <dbReference type="ARBA" id="ARBA00023160"/>
    </source>
</evidence>
<evidence type="ECO:0000256" key="2">
    <source>
        <dbReference type="ARBA" id="ARBA00022516"/>
    </source>
</evidence>
<dbReference type="NCBIfam" id="NF041504">
    <property type="entry name" value="AccA_sub"/>
    <property type="match status" value="1"/>
</dbReference>
<dbReference type="GO" id="GO:0003989">
    <property type="term" value="F:acetyl-CoA carboxylase activity"/>
    <property type="evidence" value="ECO:0007669"/>
    <property type="project" value="UniProtKB-EC"/>
</dbReference>
<dbReference type="PANTHER" id="PTHR42853:SF3">
    <property type="entry name" value="ACETYL-COENZYME A CARBOXYLASE CARBOXYL TRANSFERASE SUBUNIT ALPHA, CHLOROPLASTIC"/>
    <property type="match status" value="1"/>
</dbReference>
<name>A0ABW4JJ31_9BACL</name>
<comment type="caution">
    <text evidence="12">The sequence shown here is derived from an EMBL/GenBank/DDBJ whole genome shotgun (WGS) entry which is preliminary data.</text>
</comment>
<keyword evidence="6 10" id="KW-0067">ATP-binding</keyword>
<evidence type="ECO:0000256" key="5">
    <source>
        <dbReference type="ARBA" id="ARBA00022832"/>
    </source>
</evidence>
<comment type="catalytic activity">
    <reaction evidence="9 10">
        <text>N(6)-carboxybiotinyl-L-lysyl-[protein] + acetyl-CoA = N(6)-biotinyl-L-lysyl-[protein] + malonyl-CoA</text>
        <dbReference type="Rhea" id="RHEA:54728"/>
        <dbReference type="Rhea" id="RHEA-COMP:10505"/>
        <dbReference type="Rhea" id="RHEA-COMP:10506"/>
        <dbReference type="ChEBI" id="CHEBI:57288"/>
        <dbReference type="ChEBI" id="CHEBI:57384"/>
        <dbReference type="ChEBI" id="CHEBI:83144"/>
        <dbReference type="ChEBI" id="CHEBI:83145"/>
        <dbReference type="EC" id="2.1.3.15"/>
    </reaction>
</comment>
<gene>
    <name evidence="10" type="primary">accA</name>
    <name evidence="12" type="ORF">ACFSB2_14995</name>
</gene>
<dbReference type="PRINTS" id="PR01069">
    <property type="entry name" value="ACCCTRFRASEA"/>
</dbReference>
<dbReference type="HAMAP" id="MF_00823">
    <property type="entry name" value="AcetylCoA_CT_alpha"/>
    <property type="match status" value="1"/>
</dbReference>
<sequence length="315" mass="34774">MLSYLDFEKPIGELKAKIDDLKKFMQSSGLDLSEELIKLEDKLEALTSEVYGNLTPWQRIQLARQAARPTTLDYIQGVCSEFVEMYGDRATGDDPAMVGGVGLIDGHYPVTIVGHQKGKNTKENIYRRFGMARGEGYRKALRLMKQAEKFHRPVVCFIDTQGADPMSDSVSQAIASNLREMSGLRTSTMCFVTGEGASGGAIGLGITDRVFILENAWYSVISPESASSILYRDNTQKERAAEELRMSASTVLELGIADGIILEPDGGAHNDPTHMVATVKDKIIETLEELLSIPMPELIQKRQEKYRSIGEFIGG</sequence>
<dbReference type="EMBL" id="JBHUCX010000039">
    <property type="protein sequence ID" value="MFD1676009.1"/>
    <property type="molecule type" value="Genomic_DNA"/>
</dbReference>
<feature type="domain" description="CoA carboxyltransferase C-terminal" evidence="11">
    <location>
        <begin position="38"/>
        <end position="289"/>
    </location>
</feature>